<accession>A0ABV5G9S3</accession>
<dbReference type="Gene3D" id="3.30.1540.10">
    <property type="entry name" value="formyl-coa transferase, domain 3"/>
    <property type="match status" value="1"/>
</dbReference>
<keyword evidence="1" id="KW-0808">Transferase</keyword>
<evidence type="ECO:0000313" key="2">
    <source>
        <dbReference type="Proteomes" id="UP001589575"/>
    </source>
</evidence>
<dbReference type="GO" id="GO:0016740">
    <property type="term" value="F:transferase activity"/>
    <property type="evidence" value="ECO:0007669"/>
    <property type="project" value="UniProtKB-KW"/>
</dbReference>
<dbReference type="SUPFAM" id="SSF89796">
    <property type="entry name" value="CoA-transferase family III (CaiB/BaiF)"/>
    <property type="match status" value="1"/>
</dbReference>
<dbReference type="PANTHER" id="PTHR48228:SF5">
    <property type="entry name" value="ALPHA-METHYLACYL-COA RACEMASE"/>
    <property type="match status" value="1"/>
</dbReference>
<dbReference type="Gene3D" id="3.40.50.10540">
    <property type="entry name" value="Crotonobetainyl-coa:carnitine coa-transferase, domain 1"/>
    <property type="match status" value="1"/>
</dbReference>
<dbReference type="InterPro" id="IPR050509">
    <property type="entry name" value="CoA-transferase_III"/>
</dbReference>
<protein>
    <submittedName>
        <fullName evidence="1">CaiB/BaiF CoA transferase family protein</fullName>
    </submittedName>
</protein>
<dbReference type="InterPro" id="IPR023606">
    <property type="entry name" value="CoA-Trfase_III_dom_1_sf"/>
</dbReference>
<dbReference type="InterPro" id="IPR044855">
    <property type="entry name" value="CoA-Trfase_III_dom3_sf"/>
</dbReference>
<reference evidence="1 2" key="1">
    <citation type="submission" date="2024-09" db="EMBL/GenBank/DDBJ databases">
        <authorList>
            <person name="Sun Q."/>
            <person name="Mori K."/>
        </authorList>
    </citation>
    <scope>NUCLEOTIDE SEQUENCE [LARGE SCALE GENOMIC DNA]</scope>
    <source>
        <strain evidence="1 2">CCM 7609</strain>
    </source>
</reference>
<sequence length="369" mass="39495">MLLSDLGAEVIRVDRLPPTNGSAPDDLGRMTADALGRGRKSIAVDLKSSDGLGTVLTLLNGADGLVEGFRPGVMERLGLGPEACHTQNPRLVYGRMTGWGQDGEMSQRAGHDLNYIALAGVLDHIGEPDRPPTVPLNLIGDFGGGGLLLAFGMVSAMLEAKTSGKGQVVDASMAEGSALLMTMMYELSGRGLWNHNRAANMNDGGAHFYSVYATADDKHVAVAAMEPKFYADLLDCLGLDARALPDQWDREGWPALRSVFADVFRTRTRDEWSALLEGTDSCVTPVLSMRESPHHPHNISRNAFVEVDGITQPAPAPRFSRTSAQVQRGLAAPGQHTVELLRNAGFGDEKIETLLKNGTLAISDEGARP</sequence>
<proteinExistence type="predicted"/>
<keyword evidence="2" id="KW-1185">Reference proteome</keyword>
<evidence type="ECO:0000313" key="1">
    <source>
        <dbReference type="EMBL" id="MFB9075379.1"/>
    </source>
</evidence>
<gene>
    <name evidence="1" type="ORF">ACFFX0_31135</name>
</gene>
<comment type="caution">
    <text evidence="1">The sequence shown here is derived from an EMBL/GenBank/DDBJ whole genome shotgun (WGS) entry which is preliminary data.</text>
</comment>
<dbReference type="InterPro" id="IPR003673">
    <property type="entry name" value="CoA-Trfase_fam_III"/>
</dbReference>
<name>A0ABV5G9S3_9MICC</name>
<dbReference type="Pfam" id="PF02515">
    <property type="entry name" value="CoA_transf_3"/>
    <property type="match status" value="1"/>
</dbReference>
<organism evidence="1 2">
    <name type="scientific">Citricoccus parietis</name>
    <dbReference type="NCBI Taxonomy" id="592307"/>
    <lineage>
        <taxon>Bacteria</taxon>
        <taxon>Bacillati</taxon>
        <taxon>Actinomycetota</taxon>
        <taxon>Actinomycetes</taxon>
        <taxon>Micrococcales</taxon>
        <taxon>Micrococcaceae</taxon>
        <taxon>Citricoccus</taxon>
    </lineage>
</organism>
<dbReference type="EMBL" id="JBHMFI010000023">
    <property type="protein sequence ID" value="MFB9075379.1"/>
    <property type="molecule type" value="Genomic_DNA"/>
</dbReference>
<dbReference type="Proteomes" id="UP001589575">
    <property type="component" value="Unassembled WGS sequence"/>
</dbReference>
<dbReference type="PANTHER" id="PTHR48228">
    <property type="entry name" value="SUCCINYL-COA--D-CITRAMALATE COA-TRANSFERASE"/>
    <property type="match status" value="1"/>
</dbReference>